<dbReference type="RefSeq" id="WP_219337031.1">
    <property type="nucleotide sequence ID" value="NZ_FUKP01000041.1"/>
</dbReference>
<dbReference type="AlphaFoldDB" id="A0A1R4J475"/>
<sequence length="50" mass="5416">MTARPCLHGAGPDICMDDAAPGSDYCPTHDPDRQAFDEDLAHDIRMEDAA</sequence>
<reference evidence="1 2" key="1">
    <citation type="submission" date="2017-02" db="EMBL/GenBank/DDBJ databases">
        <authorList>
            <person name="Peterson S.W."/>
        </authorList>
    </citation>
    <scope>NUCLEOTIDE SEQUENCE [LARGE SCALE GENOMIC DNA]</scope>
    <source>
        <strain evidence="1 2">2B3F</strain>
    </source>
</reference>
<accession>A0A1R4J475</accession>
<dbReference type="EMBL" id="FUKP01000041">
    <property type="protein sequence ID" value="SJN26890.1"/>
    <property type="molecule type" value="Genomic_DNA"/>
</dbReference>
<dbReference type="Proteomes" id="UP000196230">
    <property type="component" value="Unassembled WGS sequence"/>
</dbReference>
<gene>
    <name evidence="1" type="ORF">FM125_06435</name>
</gene>
<evidence type="ECO:0000313" key="1">
    <source>
        <dbReference type="EMBL" id="SJN26890.1"/>
    </source>
</evidence>
<name>A0A1R4J475_9MICC</name>
<protein>
    <submittedName>
        <fullName evidence="1">Uncharacterized protein</fullName>
    </submittedName>
</protein>
<organism evidence="1 2">
    <name type="scientific">Micrococcus lylae</name>
    <dbReference type="NCBI Taxonomy" id="1273"/>
    <lineage>
        <taxon>Bacteria</taxon>
        <taxon>Bacillati</taxon>
        <taxon>Actinomycetota</taxon>
        <taxon>Actinomycetes</taxon>
        <taxon>Micrococcales</taxon>
        <taxon>Micrococcaceae</taxon>
        <taxon>Micrococcus</taxon>
    </lineage>
</organism>
<evidence type="ECO:0000313" key="2">
    <source>
        <dbReference type="Proteomes" id="UP000196230"/>
    </source>
</evidence>
<proteinExistence type="predicted"/>